<feature type="transmembrane region" description="Helical" evidence="8">
    <location>
        <begin position="279"/>
        <end position="298"/>
    </location>
</feature>
<accession>A0A6I1GBI1</accession>
<keyword evidence="4" id="KW-0067">ATP-binding</keyword>
<feature type="region of interest" description="Disordered" evidence="7">
    <location>
        <begin position="1"/>
        <end position="121"/>
    </location>
</feature>
<feature type="compositionally biased region" description="Low complexity" evidence="7">
    <location>
        <begin position="140"/>
        <end position="155"/>
    </location>
</feature>
<evidence type="ECO:0000256" key="5">
    <source>
        <dbReference type="ARBA" id="ARBA00022989"/>
    </source>
</evidence>
<proteinExistence type="predicted"/>
<feature type="transmembrane region" description="Helical" evidence="8">
    <location>
        <begin position="396"/>
        <end position="416"/>
    </location>
</feature>
<dbReference type="GO" id="GO:0016887">
    <property type="term" value="F:ATP hydrolysis activity"/>
    <property type="evidence" value="ECO:0007669"/>
    <property type="project" value="InterPro"/>
</dbReference>
<feature type="compositionally biased region" description="Polar residues" evidence="7">
    <location>
        <begin position="15"/>
        <end position="32"/>
    </location>
</feature>
<dbReference type="InterPro" id="IPR039421">
    <property type="entry name" value="Type_1_exporter"/>
</dbReference>
<dbReference type="InterPro" id="IPR003593">
    <property type="entry name" value="AAA+_ATPase"/>
</dbReference>
<dbReference type="InterPro" id="IPR036640">
    <property type="entry name" value="ABC1_TM_sf"/>
</dbReference>
<evidence type="ECO:0000256" key="2">
    <source>
        <dbReference type="ARBA" id="ARBA00022692"/>
    </source>
</evidence>
<dbReference type="CDD" id="cd07346">
    <property type="entry name" value="ABC_6TM_exporters"/>
    <property type="match status" value="1"/>
</dbReference>
<evidence type="ECO:0000256" key="8">
    <source>
        <dbReference type="SAM" id="Phobius"/>
    </source>
</evidence>
<evidence type="ECO:0000313" key="12">
    <source>
        <dbReference type="Proteomes" id="UP000441772"/>
    </source>
</evidence>
<comment type="subcellular location">
    <subcellularLocation>
        <location evidence="1">Cell membrane</location>
        <topology evidence="1">Multi-pass membrane protein</topology>
    </subcellularLocation>
</comment>
<dbReference type="Pfam" id="PF00664">
    <property type="entry name" value="ABC_membrane"/>
    <property type="match status" value="1"/>
</dbReference>
<feature type="compositionally biased region" description="Polar residues" evidence="7">
    <location>
        <begin position="101"/>
        <end position="116"/>
    </location>
</feature>
<dbReference type="GO" id="GO:0015421">
    <property type="term" value="F:ABC-type oligopeptide transporter activity"/>
    <property type="evidence" value="ECO:0007669"/>
    <property type="project" value="TreeGrafter"/>
</dbReference>
<dbReference type="PROSITE" id="PS50929">
    <property type="entry name" value="ABC_TM1F"/>
    <property type="match status" value="1"/>
</dbReference>
<dbReference type="GO" id="GO:0005886">
    <property type="term" value="C:plasma membrane"/>
    <property type="evidence" value="ECO:0007669"/>
    <property type="project" value="UniProtKB-SubCell"/>
</dbReference>
<dbReference type="EMBL" id="WBVT01000055">
    <property type="protein sequence ID" value="KAB7789004.1"/>
    <property type="molecule type" value="Genomic_DNA"/>
</dbReference>
<dbReference type="PROSITE" id="PS50893">
    <property type="entry name" value="ABC_TRANSPORTER_2"/>
    <property type="match status" value="1"/>
</dbReference>
<gene>
    <name evidence="11" type="ORF">F7D09_2044</name>
</gene>
<dbReference type="SUPFAM" id="SSF52540">
    <property type="entry name" value="P-loop containing nucleoside triphosphate hydrolases"/>
    <property type="match status" value="1"/>
</dbReference>
<dbReference type="PANTHER" id="PTHR43394">
    <property type="entry name" value="ATP-DEPENDENT PERMEASE MDL1, MITOCHONDRIAL"/>
    <property type="match status" value="1"/>
</dbReference>
<dbReference type="InterPro" id="IPR011527">
    <property type="entry name" value="ABC1_TM_dom"/>
</dbReference>
<dbReference type="Gene3D" id="3.40.50.300">
    <property type="entry name" value="P-loop containing nucleotide triphosphate hydrolases"/>
    <property type="match status" value="1"/>
</dbReference>
<evidence type="ECO:0000256" key="4">
    <source>
        <dbReference type="ARBA" id="ARBA00022840"/>
    </source>
</evidence>
<protein>
    <submittedName>
        <fullName evidence="11">ABC-type multidrug transport system, ATPase and permease component</fullName>
    </submittedName>
</protein>
<dbReference type="GO" id="GO:0005524">
    <property type="term" value="F:ATP binding"/>
    <property type="evidence" value="ECO:0007669"/>
    <property type="project" value="UniProtKB-KW"/>
</dbReference>
<evidence type="ECO:0000256" key="3">
    <source>
        <dbReference type="ARBA" id="ARBA00022741"/>
    </source>
</evidence>
<name>A0A6I1GBI1_9BIFI</name>
<comment type="caution">
    <text evidence="11">The sequence shown here is derived from an EMBL/GenBank/DDBJ whole genome shotgun (WGS) entry which is preliminary data.</text>
</comment>
<dbReference type="AlphaFoldDB" id="A0A6I1GBI1"/>
<organism evidence="11 12">
    <name type="scientific">Bifidobacterium leontopitheci</name>
    <dbReference type="NCBI Taxonomy" id="2650774"/>
    <lineage>
        <taxon>Bacteria</taxon>
        <taxon>Bacillati</taxon>
        <taxon>Actinomycetota</taxon>
        <taxon>Actinomycetes</taxon>
        <taxon>Bifidobacteriales</taxon>
        <taxon>Bifidobacteriaceae</taxon>
        <taxon>Bifidobacterium</taxon>
    </lineage>
</organism>
<feature type="transmembrane region" description="Helical" evidence="8">
    <location>
        <begin position="175"/>
        <end position="199"/>
    </location>
</feature>
<keyword evidence="5 8" id="KW-1133">Transmembrane helix</keyword>
<keyword evidence="3" id="KW-0547">Nucleotide-binding</keyword>
<keyword evidence="12" id="KW-1185">Reference proteome</keyword>
<evidence type="ECO:0000259" key="10">
    <source>
        <dbReference type="PROSITE" id="PS50929"/>
    </source>
</evidence>
<keyword evidence="2 8" id="KW-0812">Transmembrane</keyword>
<feature type="region of interest" description="Disordered" evidence="7">
    <location>
        <begin position="134"/>
        <end position="156"/>
    </location>
</feature>
<feature type="region of interest" description="Disordered" evidence="7">
    <location>
        <begin position="475"/>
        <end position="542"/>
    </location>
</feature>
<dbReference type="SUPFAM" id="SSF90123">
    <property type="entry name" value="ABC transporter transmembrane region"/>
    <property type="match status" value="1"/>
</dbReference>
<feature type="domain" description="ABC transmembrane type-1" evidence="10">
    <location>
        <begin position="180"/>
        <end position="461"/>
    </location>
</feature>
<dbReference type="Gene3D" id="1.20.1560.10">
    <property type="entry name" value="ABC transporter type 1, transmembrane domain"/>
    <property type="match status" value="1"/>
</dbReference>
<evidence type="ECO:0000256" key="7">
    <source>
        <dbReference type="SAM" id="MobiDB-lite"/>
    </source>
</evidence>
<evidence type="ECO:0000256" key="6">
    <source>
        <dbReference type="ARBA" id="ARBA00023136"/>
    </source>
</evidence>
<dbReference type="SMART" id="SM00382">
    <property type="entry name" value="AAA"/>
    <property type="match status" value="1"/>
</dbReference>
<evidence type="ECO:0000256" key="1">
    <source>
        <dbReference type="ARBA" id="ARBA00004651"/>
    </source>
</evidence>
<evidence type="ECO:0000313" key="11">
    <source>
        <dbReference type="EMBL" id="KAB7789004.1"/>
    </source>
</evidence>
<reference evidence="11 12" key="1">
    <citation type="submission" date="2019-09" db="EMBL/GenBank/DDBJ databases">
        <title>Characterization of the phylogenetic diversity of two novel species belonging to the genus Bifidobacterium: Bifidobacterium cebidarum sp. nov. and Bifidobacterium leontopitheci sp. nov.</title>
        <authorList>
            <person name="Lugli G.A."/>
            <person name="Duranti S."/>
            <person name="Milani C."/>
            <person name="Turroni F."/>
            <person name="Ventura M."/>
        </authorList>
    </citation>
    <scope>NUCLEOTIDE SEQUENCE [LARGE SCALE GENOMIC DNA]</scope>
    <source>
        <strain evidence="11 12">LMG 31471</strain>
    </source>
</reference>
<keyword evidence="6 8" id="KW-0472">Membrane</keyword>
<dbReference type="Pfam" id="PF00005">
    <property type="entry name" value="ABC_tran"/>
    <property type="match status" value="1"/>
</dbReference>
<feature type="domain" description="ABC transporter" evidence="9">
    <location>
        <begin position="559"/>
        <end position="774"/>
    </location>
</feature>
<dbReference type="InterPro" id="IPR003439">
    <property type="entry name" value="ABC_transporter-like_ATP-bd"/>
</dbReference>
<feature type="compositionally biased region" description="Low complexity" evidence="7">
    <location>
        <begin position="82"/>
        <end position="99"/>
    </location>
</feature>
<dbReference type="Proteomes" id="UP000441772">
    <property type="component" value="Unassembled WGS sequence"/>
</dbReference>
<sequence>MNGTTGFQNVAGASPASSDEMSVQNAGRSWQSIIGGGTEPSPHTRHAHAPAHVAVTSAQPAVSRTEPAGDPAQAAAGHTRNAASSASSSSAAHSAAESAQSRDNSTQSPGAATQSAADADHVPGNVTHAAIDAATQEPRSSQSSTQPAASAPAQPHADRPTWRIYRWLLGVYGRASWLVAALCVLQAAMAAIAVGYALMMRGAIDAAIARDQTAFVRESVVFAVAIVVQIVLRALAVLVAERARSSMDNRMRSRVFAGILDAPIAESQRHHSGELMNRLTSDVTVVSGSVVSLAPNAASMAIRIVGVVAVMITLAPGLTALFVAGGVAMVGASFLLRGLLKRLHKRVQEAEGRVRSFLQECLESLLVIQAFGVGGKVRALAEQRMRDHQRARMRRVTVTAVASTGLASAMNVGYLIGFVWCGFGILHGTLSYGTMMAVIQLIGQIQSPFAMIGGMFPQHAAMLASCERLMELVPDDHPQSRSARQLPPAGADAVTSRPPLAGGAEHSEAGGGSPAHDHEGASAAHAHGGESSLRPPLAGGGLTPSGLTARDLYTRMDAIRLDHVDFTYGRNEVLHDFSADIRRGDFVAITGRSGIGKSTLMKLLLGAYQPQSGRIGIATPDADLLIPPHAIPRGFFAYVPQGNNLMSGTIREAVAFADPDPDPAHIDDALVERACRIADAAGFINQLPDRYETRLGERGSGLSEGQMQRIAVARALYSQAPVLLLDESTSALDIATEHAMLERIRALKDRTVLIVTHRAEVLDYCDAVITLGAA</sequence>
<dbReference type="PANTHER" id="PTHR43394:SF1">
    <property type="entry name" value="ATP-BINDING CASSETTE SUB-FAMILY B MEMBER 10, MITOCHONDRIAL"/>
    <property type="match status" value="1"/>
</dbReference>
<evidence type="ECO:0000259" key="9">
    <source>
        <dbReference type="PROSITE" id="PS50893"/>
    </source>
</evidence>
<feature type="compositionally biased region" description="Low complexity" evidence="7">
    <location>
        <begin position="521"/>
        <end position="532"/>
    </location>
</feature>
<feature type="transmembrane region" description="Helical" evidence="8">
    <location>
        <begin position="219"/>
        <end position="240"/>
    </location>
</feature>
<dbReference type="InterPro" id="IPR027417">
    <property type="entry name" value="P-loop_NTPase"/>
</dbReference>
<feature type="transmembrane region" description="Helical" evidence="8">
    <location>
        <begin position="304"/>
        <end position="336"/>
    </location>
</feature>